<gene>
    <name evidence="2" type="ORF">QCA50_018898</name>
</gene>
<sequence>MAMKMEAYCLASIEGIKWNHHEQILHKCASCSFLILNKLLEAVRPFKLGRMHYANFENQITKRFAVVCEGWPLSQFESPHHLHSLPQLEILYNAWVNGAARFHKLTAKEHAIWLAVYEAKLNENPTERGTLQTDDERVAPAQPIITPDTINQSTCDSTADPASASTNVPAQPVVPSVTTSTGVTVPTRGRKWNAPALVGQHIFALEGQPSTRKQTQKSGSGKSQRPQKGSKKDSPTETNLPDNADGQIGNPTNGQTNKPAGGQPHRVQPRKRQRLNTDMQGGPSATQGSPSATQGGPSTSPINTQNDGGSQSGVAVASA</sequence>
<keyword evidence="3" id="KW-1185">Reference proteome</keyword>
<feature type="region of interest" description="Disordered" evidence="1">
    <location>
        <begin position="204"/>
        <end position="319"/>
    </location>
</feature>
<evidence type="ECO:0000256" key="1">
    <source>
        <dbReference type="SAM" id="MobiDB-lite"/>
    </source>
</evidence>
<dbReference type="EMBL" id="JASBNA010000077">
    <property type="protein sequence ID" value="KAK7678105.1"/>
    <property type="molecule type" value="Genomic_DNA"/>
</dbReference>
<feature type="compositionally biased region" description="Polar residues" evidence="1">
    <location>
        <begin position="148"/>
        <end position="157"/>
    </location>
</feature>
<feature type="compositionally biased region" description="Polar residues" evidence="1">
    <location>
        <begin position="276"/>
        <end position="313"/>
    </location>
</feature>
<name>A0AAW0FA71_9APHY</name>
<feature type="compositionally biased region" description="Polar residues" evidence="1">
    <location>
        <begin position="208"/>
        <end position="227"/>
    </location>
</feature>
<accession>A0AAW0FA71</accession>
<feature type="compositionally biased region" description="Low complexity" evidence="1">
    <location>
        <begin position="173"/>
        <end position="187"/>
    </location>
</feature>
<protein>
    <submittedName>
        <fullName evidence="2">Uncharacterized protein</fullName>
    </submittedName>
</protein>
<dbReference type="AlphaFoldDB" id="A0AAW0FA71"/>
<proteinExistence type="predicted"/>
<feature type="region of interest" description="Disordered" evidence="1">
    <location>
        <begin position="147"/>
        <end position="188"/>
    </location>
</feature>
<feature type="compositionally biased region" description="Polar residues" evidence="1">
    <location>
        <begin position="249"/>
        <end position="258"/>
    </location>
</feature>
<evidence type="ECO:0000313" key="2">
    <source>
        <dbReference type="EMBL" id="KAK7678105.1"/>
    </source>
</evidence>
<reference evidence="2 3" key="1">
    <citation type="submission" date="2022-09" db="EMBL/GenBank/DDBJ databases">
        <authorList>
            <person name="Palmer J.M."/>
        </authorList>
    </citation>
    <scope>NUCLEOTIDE SEQUENCE [LARGE SCALE GENOMIC DNA]</scope>
    <source>
        <strain evidence="2 3">DSM 7382</strain>
    </source>
</reference>
<organism evidence="2 3">
    <name type="scientific">Cerrena zonata</name>
    <dbReference type="NCBI Taxonomy" id="2478898"/>
    <lineage>
        <taxon>Eukaryota</taxon>
        <taxon>Fungi</taxon>
        <taxon>Dikarya</taxon>
        <taxon>Basidiomycota</taxon>
        <taxon>Agaricomycotina</taxon>
        <taxon>Agaricomycetes</taxon>
        <taxon>Polyporales</taxon>
        <taxon>Cerrenaceae</taxon>
        <taxon>Cerrena</taxon>
    </lineage>
</organism>
<comment type="caution">
    <text evidence="2">The sequence shown here is derived from an EMBL/GenBank/DDBJ whole genome shotgun (WGS) entry which is preliminary data.</text>
</comment>
<evidence type="ECO:0000313" key="3">
    <source>
        <dbReference type="Proteomes" id="UP001385951"/>
    </source>
</evidence>
<dbReference type="Proteomes" id="UP001385951">
    <property type="component" value="Unassembled WGS sequence"/>
</dbReference>